<dbReference type="EMBL" id="PUHQ01000049">
    <property type="protein sequence ID" value="KAG0659898.1"/>
    <property type="molecule type" value="Genomic_DNA"/>
</dbReference>
<dbReference type="AlphaFoldDB" id="A0A9P7B522"/>
<dbReference type="InterPro" id="IPR051957">
    <property type="entry name" value="CRISP-LCCL_domain"/>
</dbReference>
<evidence type="ECO:0000256" key="2">
    <source>
        <dbReference type="SAM" id="Phobius"/>
    </source>
</evidence>
<evidence type="ECO:0000256" key="1">
    <source>
        <dbReference type="SAM" id="MobiDB-lite"/>
    </source>
</evidence>
<dbReference type="PANTHER" id="PTHR31331:SF1">
    <property type="entry name" value="CYSTEINE RICH SECRETORY PROTEIN LCCL DOMAIN CONTAINING 2"/>
    <property type="match status" value="1"/>
</dbReference>
<keyword evidence="5" id="KW-1185">Reference proteome</keyword>
<feature type="region of interest" description="Disordered" evidence="1">
    <location>
        <begin position="1"/>
        <end position="93"/>
    </location>
</feature>
<gene>
    <name evidence="4" type="ORF">C6P46_004838</name>
</gene>
<dbReference type="Gene3D" id="2.170.130.20">
    <property type="entry name" value="LCCL-like domain"/>
    <property type="match status" value="1"/>
</dbReference>
<feature type="transmembrane region" description="Helical" evidence="2">
    <location>
        <begin position="502"/>
        <end position="520"/>
    </location>
</feature>
<comment type="caution">
    <text evidence="4">The sequence shown here is derived from an EMBL/GenBank/DDBJ whole genome shotgun (WGS) entry which is preliminary data.</text>
</comment>
<sequence>MPSGSPDRLSQLAIPTLASSPDAELSSSSSHDEIEVVLPGFHLTRPQNVHTDTDDSLDKAEKAIPGEKRDGDGDLEQGTAAAVRKRSSSSASQVGEWVGMLTGRIRGWTRSASDGSGTATPPTTTNPPRLPAGVRLGPVGPWDERFDAWLVRIRARRPRIGRALIWLRGPSPPWIETELPVFPLPFVGPQLHRFELWCSLKLAPMRRWRQFTTPVFLLAWLLGFVFLVRASFFTETSTPHGTPTWIGATDSYWFADTGCGINGTGCENTPGSTFVFRCPSLALDVELLNPYAIGADSISYDSLVVGGFDAEHTYRADSWICAAAIQHGLFTEHRGGCGQLEFVGEFTGFVGGEQHGVRSQSFDTTFPSSYRFLDAVSQTGCQDLRDDILGYDVAMSTVFSFFIRPSPQTWFWVLLCVGAWHNALASDPVSMPPDLEVAFERFAPVLFVGAAFWRHAWRWVAPAFENSGYILERTVWYLAGFWVSLDWIPINRLTPHDIQQEPGGLVAVIVLVIFLVAVVLNQLRVIRRTGWFFYYLKWYAVGGAVIGVLAALPGLELRLHHWIAAVCLMPGTAFVTRPSAIFQGFLLGMFIDGAMRWGLDSILQTSASLVGDGATGSPLPAFLTNSTNFASYVAEGIVAWEPISADLVSQGYDSFALLVDDVYKYSSPATNYSLAGLDASLVHYFRLAYQNSGTVGDFTKAATAFISNSTWIDPRPGPS</sequence>
<feature type="compositionally biased region" description="Basic and acidic residues" evidence="1">
    <location>
        <begin position="51"/>
        <end position="72"/>
    </location>
</feature>
<feature type="domain" description="LCCL" evidence="3">
    <location>
        <begin position="266"/>
        <end position="365"/>
    </location>
</feature>
<dbReference type="SUPFAM" id="SSF69848">
    <property type="entry name" value="LCCL domain"/>
    <property type="match status" value="1"/>
</dbReference>
<accession>A0A9P7B522</accession>
<keyword evidence="2" id="KW-1133">Transmembrane helix</keyword>
<feature type="transmembrane region" description="Helical" evidence="2">
    <location>
        <begin position="559"/>
        <end position="576"/>
    </location>
</feature>
<dbReference type="InterPro" id="IPR036609">
    <property type="entry name" value="LCCL_sf"/>
</dbReference>
<proteinExistence type="predicted"/>
<evidence type="ECO:0000313" key="5">
    <source>
        <dbReference type="Proteomes" id="UP000777482"/>
    </source>
</evidence>
<protein>
    <recommendedName>
        <fullName evidence="3">LCCL domain-containing protein</fullName>
    </recommendedName>
</protein>
<feature type="region of interest" description="Disordered" evidence="1">
    <location>
        <begin position="108"/>
        <end position="134"/>
    </location>
</feature>
<dbReference type="InterPro" id="IPR004043">
    <property type="entry name" value="LCCL"/>
</dbReference>
<reference evidence="4 5" key="1">
    <citation type="submission" date="2020-11" db="EMBL/GenBank/DDBJ databases">
        <title>Kefir isolates.</title>
        <authorList>
            <person name="Marcisauskas S."/>
            <person name="Kim Y."/>
            <person name="Blasche S."/>
        </authorList>
    </citation>
    <scope>NUCLEOTIDE SEQUENCE [LARGE SCALE GENOMIC DNA]</scope>
    <source>
        <strain evidence="4 5">KR</strain>
    </source>
</reference>
<feature type="compositionally biased region" description="Low complexity" evidence="1">
    <location>
        <begin position="17"/>
        <end position="29"/>
    </location>
</feature>
<name>A0A9P7B522_RHOMI</name>
<evidence type="ECO:0000259" key="3">
    <source>
        <dbReference type="Pfam" id="PF03815"/>
    </source>
</evidence>
<feature type="transmembrane region" description="Helical" evidence="2">
    <location>
        <begin position="211"/>
        <end position="232"/>
    </location>
</feature>
<dbReference type="PANTHER" id="PTHR31331">
    <property type="entry name" value="LCCL DOMAIN PROTEIN (AFU_ORTHOLOGUE AFUA_5G08630)"/>
    <property type="match status" value="1"/>
</dbReference>
<feature type="transmembrane region" description="Helical" evidence="2">
    <location>
        <begin position="532"/>
        <end position="553"/>
    </location>
</feature>
<dbReference type="OrthoDB" id="441660at2759"/>
<keyword evidence="2" id="KW-0812">Transmembrane</keyword>
<evidence type="ECO:0000313" key="4">
    <source>
        <dbReference type="EMBL" id="KAG0659898.1"/>
    </source>
</evidence>
<organism evidence="4 5">
    <name type="scientific">Rhodotorula mucilaginosa</name>
    <name type="common">Yeast</name>
    <name type="synonym">Rhodotorula rubra</name>
    <dbReference type="NCBI Taxonomy" id="5537"/>
    <lineage>
        <taxon>Eukaryota</taxon>
        <taxon>Fungi</taxon>
        <taxon>Dikarya</taxon>
        <taxon>Basidiomycota</taxon>
        <taxon>Pucciniomycotina</taxon>
        <taxon>Microbotryomycetes</taxon>
        <taxon>Sporidiobolales</taxon>
        <taxon>Sporidiobolaceae</taxon>
        <taxon>Rhodotorula</taxon>
    </lineage>
</organism>
<dbReference type="Proteomes" id="UP000777482">
    <property type="component" value="Unassembled WGS sequence"/>
</dbReference>
<keyword evidence="2" id="KW-0472">Membrane</keyword>
<dbReference type="Pfam" id="PF03815">
    <property type="entry name" value="LCCL"/>
    <property type="match status" value="1"/>
</dbReference>